<keyword evidence="2" id="KW-1185">Reference proteome</keyword>
<evidence type="ECO:0000313" key="1">
    <source>
        <dbReference type="EMBL" id="EEF21784.1"/>
    </source>
</evidence>
<evidence type="ECO:0000313" key="2">
    <source>
        <dbReference type="Proteomes" id="UP000008311"/>
    </source>
</evidence>
<dbReference type="InParanoid" id="B9TQT0"/>
<dbReference type="EMBL" id="EQ999271">
    <property type="protein sequence ID" value="EEF21784.1"/>
    <property type="molecule type" value="Genomic_DNA"/>
</dbReference>
<proteinExistence type="predicted"/>
<name>B9TQT0_RICCO</name>
<organism evidence="1 2">
    <name type="scientific">Ricinus communis</name>
    <name type="common">Castor bean</name>
    <dbReference type="NCBI Taxonomy" id="3988"/>
    <lineage>
        <taxon>Eukaryota</taxon>
        <taxon>Viridiplantae</taxon>
        <taxon>Streptophyta</taxon>
        <taxon>Embryophyta</taxon>
        <taxon>Tracheophyta</taxon>
        <taxon>Spermatophyta</taxon>
        <taxon>Magnoliopsida</taxon>
        <taxon>eudicotyledons</taxon>
        <taxon>Gunneridae</taxon>
        <taxon>Pentapetalae</taxon>
        <taxon>rosids</taxon>
        <taxon>fabids</taxon>
        <taxon>Malpighiales</taxon>
        <taxon>Euphorbiaceae</taxon>
        <taxon>Acalyphoideae</taxon>
        <taxon>Acalypheae</taxon>
        <taxon>Ricinus</taxon>
    </lineage>
</organism>
<reference evidence="2" key="1">
    <citation type="journal article" date="2010" name="Nat. Biotechnol.">
        <title>Draft genome sequence of the oilseed species Ricinus communis.</title>
        <authorList>
            <person name="Chan A.P."/>
            <person name="Crabtree J."/>
            <person name="Zhao Q."/>
            <person name="Lorenzi H."/>
            <person name="Orvis J."/>
            <person name="Puiu D."/>
            <person name="Melake-Berhan A."/>
            <person name="Jones K.M."/>
            <person name="Redman J."/>
            <person name="Chen G."/>
            <person name="Cahoon E.B."/>
            <person name="Gedil M."/>
            <person name="Stanke M."/>
            <person name="Haas B.J."/>
            <person name="Wortman J.R."/>
            <person name="Fraser-Liggett C.M."/>
            <person name="Ravel J."/>
            <person name="Rabinowicz P.D."/>
        </authorList>
    </citation>
    <scope>NUCLEOTIDE SEQUENCE [LARGE SCALE GENOMIC DNA]</scope>
    <source>
        <strain evidence="2">cv. Hale</strain>
    </source>
</reference>
<sequence length="76" mass="8575">MGRDQAGEEVAGAVGADWQARRRKARQLPAGAEDRLHLPCRRIGEHAACRDDFDAAGLRQRRTRRAQALRVRNREA</sequence>
<dbReference type="AlphaFoldDB" id="B9TQT0"/>
<dbReference type="Proteomes" id="UP000008311">
    <property type="component" value="Unassembled WGS sequence"/>
</dbReference>
<protein>
    <submittedName>
        <fullName evidence="1">Uncharacterized protein</fullName>
    </submittedName>
</protein>
<accession>B9TQT0</accession>
<gene>
    <name evidence="1" type="ORF">RCOM_1969110</name>
</gene>